<protein>
    <submittedName>
        <fullName evidence="1">Uncharacterized protein</fullName>
    </submittedName>
</protein>
<feature type="non-terminal residue" evidence="1">
    <location>
        <position position="264"/>
    </location>
</feature>
<organism evidence="1">
    <name type="scientific">marine metagenome</name>
    <dbReference type="NCBI Taxonomy" id="408172"/>
    <lineage>
        <taxon>unclassified sequences</taxon>
        <taxon>metagenomes</taxon>
        <taxon>ecological metagenomes</taxon>
    </lineage>
</organism>
<proteinExistence type="predicted"/>
<name>A0A382YEF8_9ZZZZ</name>
<feature type="non-terminal residue" evidence="1">
    <location>
        <position position="1"/>
    </location>
</feature>
<sequence>LEARKFFALAPGDDLRFVSSQGSIELGDVRAGFRSEVSADAAKTIFMLEGGRVVADAVKATAGRGLSLDLRAVSLEASVAKGDISVIEVDDLVVDKLHLAGSGVVKAGGDLMILEGTHSGRVSLLAESGGQLLAGEVDLGDSGVLGLHASKEVISLEGKMLTSGEIVVRADNRAVLSTTAQELVATVTGAGKLSLTEADSLDIIANLSEVEFLRTINSGDVSFVADQSIDLRDVFLADGSFTAVVGGHLSSDVLVLGAADKDVS</sequence>
<gene>
    <name evidence="1" type="ORF">METZ01_LOCUS434541</name>
</gene>
<evidence type="ECO:0000313" key="1">
    <source>
        <dbReference type="EMBL" id="SVD81687.1"/>
    </source>
</evidence>
<dbReference type="AlphaFoldDB" id="A0A382YEF8"/>
<accession>A0A382YEF8</accession>
<dbReference type="EMBL" id="UINC01175193">
    <property type="protein sequence ID" value="SVD81687.1"/>
    <property type="molecule type" value="Genomic_DNA"/>
</dbReference>
<reference evidence="1" key="1">
    <citation type="submission" date="2018-05" db="EMBL/GenBank/DDBJ databases">
        <authorList>
            <person name="Lanie J.A."/>
            <person name="Ng W.-L."/>
            <person name="Kazmierczak K.M."/>
            <person name="Andrzejewski T.M."/>
            <person name="Davidsen T.M."/>
            <person name="Wayne K.J."/>
            <person name="Tettelin H."/>
            <person name="Glass J.I."/>
            <person name="Rusch D."/>
            <person name="Podicherti R."/>
            <person name="Tsui H.-C.T."/>
            <person name="Winkler M.E."/>
        </authorList>
    </citation>
    <scope>NUCLEOTIDE SEQUENCE</scope>
</reference>